<accession>A0A1N7LK69</accession>
<dbReference type="AlphaFoldDB" id="A0A1N7LK69"/>
<protein>
    <submittedName>
        <fullName evidence="1">Uncharacterized protein</fullName>
    </submittedName>
</protein>
<proteinExistence type="predicted"/>
<reference evidence="2" key="1">
    <citation type="submission" date="2017-01" db="EMBL/GenBank/DDBJ databases">
        <authorList>
            <person name="Varghese N."/>
            <person name="Submissions S."/>
        </authorList>
    </citation>
    <scope>NUCLEOTIDE SEQUENCE [LARGE SCALE GENOMIC DNA]</scope>
    <source>
        <strain evidence="2">DSM 46698</strain>
    </source>
</reference>
<name>A0A1N7LK69_9BACT</name>
<organism evidence="1 2">
    <name type="scientific">Belliella pelovolcani</name>
    <dbReference type="NCBI Taxonomy" id="529505"/>
    <lineage>
        <taxon>Bacteria</taxon>
        <taxon>Pseudomonadati</taxon>
        <taxon>Bacteroidota</taxon>
        <taxon>Cytophagia</taxon>
        <taxon>Cytophagales</taxon>
        <taxon>Cyclobacteriaceae</taxon>
        <taxon>Belliella</taxon>
    </lineage>
</organism>
<feature type="non-terminal residue" evidence="1">
    <location>
        <position position="1"/>
    </location>
</feature>
<dbReference type="EMBL" id="FTOP01000003">
    <property type="protein sequence ID" value="SIS74202.1"/>
    <property type="molecule type" value="Genomic_DNA"/>
</dbReference>
<gene>
    <name evidence="1" type="ORF">SAMN05421761_103402</name>
</gene>
<dbReference type="Proteomes" id="UP000186026">
    <property type="component" value="Unassembled WGS sequence"/>
</dbReference>
<evidence type="ECO:0000313" key="2">
    <source>
        <dbReference type="Proteomes" id="UP000186026"/>
    </source>
</evidence>
<sequence length="59" mass="6765">TSGTPKFKIKKYKTLSIKALRLNGTDDCRSQEKIDIYQEFVMILLKVSGLTPNKEAKYL</sequence>
<evidence type="ECO:0000313" key="1">
    <source>
        <dbReference type="EMBL" id="SIS74202.1"/>
    </source>
</evidence>
<keyword evidence="2" id="KW-1185">Reference proteome</keyword>